<feature type="region of interest" description="Disordered" evidence="1">
    <location>
        <begin position="1"/>
        <end position="22"/>
    </location>
</feature>
<dbReference type="Proteomes" id="UP001188597">
    <property type="component" value="Unassembled WGS sequence"/>
</dbReference>
<name>A0AA88X8A0_9ASTE</name>
<dbReference type="PANTHER" id="PTHR33513">
    <property type="entry name" value="OS06G0523300 PROTEIN"/>
    <property type="match status" value="1"/>
</dbReference>
<dbReference type="EMBL" id="JAVXUP010000124">
    <property type="protein sequence ID" value="KAK3037360.1"/>
    <property type="molecule type" value="Genomic_DNA"/>
</dbReference>
<dbReference type="PANTHER" id="PTHR33513:SF45">
    <property type="entry name" value="CYTOPLASMIC TRNA 2-THIOLATION PROTEIN"/>
    <property type="match status" value="1"/>
</dbReference>
<sequence>MSMQSIGRPHSNAGGGGGGNGQRAKDGWGGYFQMPLHYPRYTRAEYETMPEWKLDCLLTQYGLPVTGDVNQKRKFARRLELGISKDGILEDVAVQVPYPPSPFFHAIYTHFSILAEKCKAWLIEWGEKRGRNGCGFPEFRGVFMLFWSGGDRKDVVFALHTTSFALGFGARAINGIRTSEYQNLYNQENDPDHILTGEGNATGTVDPNMVDDFALPLATSKDRSQSTVWKIVKYNVRPTQLQIWVAIPGSRDLILLLRG</sequence>
<evidence type="ECO:0000313" key="3">
    <source>
        <dbReference type="EMBL" id="KAK3037360.1"/>
    </source>
</evidence>
<evidence type="ECO:0000313" key="4">
    <source>
        <dbReference type="Proteomes" id="UP001188597"/>
    </source>
</evidence>
<organism evidence="3 4">
    <name type="scientific">Escallonia herrerae</name>
    <dbReference type="NCBI Taxonomy" id="1293975"/>
    <lineage>
        <taxon>Eukaryota</taxon>
        <taxon>Viridiplantae</taxon>
        <taxon>Streptophyta</taxon>
        <taxon>Embryophyta</taxon>
        <taxon>Tracheophyta</taxon>
        <taxon>Spermatophyta</taxon>
        <taxon>Magnoliopsida</taxon>
        <taxon>eudicotyledons</taxon>
        <taxon>Gunneridae</taxon>
        <taxon>Pentapetalae</taxon>
        <taxon>asterids</taxon>
        <taxon>campanulids</taxon>
        <taxon>Escalloniales</taxon>
        <taxon>Escalloniaceae</taxon>
        <taxon>Escallonia</taxon>
    </lineage>
</organism>
<dbReference type="Pfam" id="PF24847">
    <property type="entry name" value="DUF7722"/>
    <property type="match status" value="1"/>
</dbReference>
<dbReference type="AlphaFoldDB" id="A0AA88X8A0"/>
<protein>
    <recommendedName>
        <fullName evidence="2">DUF7722 domain-containing protein</fullName>
    </recommendedName>
</protein>
<keyword evidence="4" id="KW-1185">Reference proteome</keyword>
<comment type="caution">
    <text evidence="3">The sequence shown here is derived from an EMBL/GenBank/DDBJ whole genome shotgun (WGS) entry which is preliminary data.</text>
</comment>
<feature type="domain" description="DUF7722" evidence="2">
    <location>
        <begin position="38"/>
        <end position="76"/>
    </location>
</feature>
<accession>A0AA88X8A0</accession>
<dbReference type="InterPro" id="IPR056139">
    <property type="entry name" value="DUF7722"/>
</dbReference>
<proteinExistence type="predicted"/>
<reference evidence="3" key="1">
    <citation type="submission" date="2022-12" db="EMBL/GenBank/DDBJ databases">
        <title>Draft genome assemblies for two species of Escallonia (Escalloniales).</title>
        <authorList>
            <person name="Chanderbali A."/>
            <person name="Dervinis C."/>
            <person name="Anghel I."/>
            <person name="Soltis D."/>
            <person name="Soltis P."/>
            <person name="Zapata F."/>
        </authorList>
    </citation>
    <scope>NUCLEOTIDE SEQUENCE</scope>
    <source>
        <strain evidence="3">UCBG64.0493</strain>
        <tissue evidence="3">Leaf</tissue>
    </source>
</reference>
<evidence type="ECO:0000256" key="1">
    <source>
        <dbReference type="SAM" id="MobiDB-lite"/>
    </source>
</evidence>
<gene>
    <name evidence="3" type="ORF">RJ639_030458</name>
</gene>
<evidence type="ECO:0000259" key="2">
    <source>
        <dbReference type="Pfam" id="PF24847"/>
    </source>
</evidence>